<evidence type="ECO:0000313" key="2">
    <source>
        <dbReference type="Proteomes" id="UP000030746"/>
    </source>
</evidence>
<proteinExistence type="predicted"/>
<name>V4BSF8_LOTGI</name>
<protein>
    <submittedName>
        <fullName evidence="1">Uncharacterized protein</fullName>
    </submittedName>
</protein>
<organism evidence="1 2">
    <name type="scientific">Lottia gigantea</name>
    <name type="common">Giant owl limpet</name>
    <dbReference type="NCBI Taxonomy" id="225164"/>
    <lineage>
        <taxon>Eukaryota</taxon>
        <taxon>Metazoa</taxon>
        <taxon>Spiralia</taxon>
        <taxon>Lophotrochozoa</taxon>
        <taxon>Mollusca</taxon>
        <taxon>Gastropoda</taxon>
        <taxon>Patellogastropoda</taxon>
        <taxon>Lottioidea</taxon>
        <taxon>Lottiidae</taxon>
        <taxon>Lottia</taxon>
    </lineage>
</organism>
<dbReference type="RefSeq" id="XP_009057524.1">
    <property type="nucleotide sequence ID" value="XM_009059276.1"/>
</dbReference>
<dbReference type="EMBL" id="KB202199">
    <property type="protein sequence ID" value="ESO91854.1"/>
    <property type="molecule type" value="Genomic_DNA"/>
</dbReference>
<sequence length="143" mass="16472">MSSERWCSSYIESSSCYQYKRIHTKFGEIRIRNKKVGISEDKLTTLETKLIDNSEIQKQIVGIKQQLLNVVDKTQLENLKSLISKLHDKITKQKIDLKQLIDNIIPGMNEDELAALETKLNDNSEIVAIQQQLDNLVDKTQKV</sequence>
<gene>
    <name evidence="1" type="ORF">LOTGIDRAFT_163213</name>
</gene>
<dbReference type="KEGG" id="lgi:LOTGIDRAFT_163213"/>
<dbReference type="HOGENOM" id="CLU_1808395_0_0_1"/>
<reference evidence="1 2" key="1">
    <citation type="journal article" date="2013" name="Nature">
        <title>Insights into bilaterian evolution from three spiralian genomes.</title>
        <authorList>
            <person name="Simakov O."/>
            <person name="Marletaz F."/>
            <person name="Cho S.J."/>
            <person name="Edsinger-Gonzales E."/>
            <person name="Havlak P."/>
            <person name="Hellsten U."/>
            <person name="Kuo D.H."/>
            <person name="Larsson T."/>
            <person name="Lv J."/>
            <person name="Arendt D."/>
            <person name="Savage R."/>
            <person name="Osoegawa K."/>
            <person name="de Jong P."/>
            <person name="Grimwood J."/>
            <person name="Chapman J.A."/>
            <person name="Shapiro H."/>
            <person name="Aerts A."/>
            <person name="Otillar R.P."/>
            <person name="Terry A.Y."/>
            <person name="Boore J.L."/>
            <person name="Grigoriev I.V."/>
            <person name="Lindberg D.R."/>
            <person name="Seaver E.C."/>
            <person name="Weisblat D.A."/>
            <person name="Putnam N.H."/>
            <person name="Rokhsar D.S."/>
        </authorList>
    </citation>
    <scope>NUCLEOTIDE SEQUENCE [LARGE SCALE GENOMIC DNA]</scope>
</reference>
<keyword evidence="2" id="KW-1185">Reference proteome</keyword>
<evidence type="ECO:0000313" key="1">
    <source>
        <dbReference type="EMBL" id="ESO91854.1"/>
    </source>
</evidence>
<dbReference type="AlphaFoldDB" id="V4BSF8"/>
<dbReference type="CTD" id="20239326"/>
<dbReference type="Proteomes" id="UP000030746">
    <property type="component" value="Unassembled WGS sequence"/>
</dbReference>
<accession>V4BSF8</accession>
<dbReference type="GeneID" id="20239326"/>